<feature type="transmembrane region" description="Helical" evidence="1">
    <location>
        <begin position="162"/>
        <end position="182"/>
    </location>
</feature>
<evidence type="ECO:0000313" key="2">
    <source>
        <dbReference type="EMBL" id="CAA9220931.1"/>
    </source>
</evidence>
<name>A0A6J4HEG6_9BACT</name>
<feature type="transmembrane region" description="Helical" evidence="1">
    <location>
        <begin position="127"/>
        <end position="150"/>
    </location>
</feature>
<sequence length="254" mass="28510">MKIAPYVVPTRRSQPNYAALTVPTRWVKFVVGLFLVAPAAILTQTFFTVFARATVNEGFWAAEEFWFFSLGAVLWLIAFFGLPRPLLVYVFGHELTHAVWVWLMGGRVSQFRVSREGGHIITDRNNFWIALAPYFFPLYSIIAIGVFGALSFFADVQPYGRLLYAIIGVTWAFHLTFTVWMIPKSQTDITDHGTFFSLVIIYLMNLLLLSVMLVLASGPITFGAFGAEIAENINGFLGWIAGLFDRFSRGAAAR</sequence>
<organism evidence="2">
    <name type="scientific">uncultured Chthoniobacterales bacterium</name>
    <dbReference type="NCBI Taxonomy" id="1836801"/>
    <lineage>
        <taxon>Bacteria</taxon>
        <taxon>Pseudomonadati</taxon>
        <taxon>Verrucomicrobiota</taxon>
        <taxon>Spartobacteria</taxon>
        <taxon>Chthoniobacterales</taxon>
        <taxon>environmental samples</taxon>
    </lineage>
</organism>
<keyword evidence="1" id="KW-1133">Transmembrane helix</keyword>
<reference evidence="2" key="1">
    <citation type="submission" date="2020-02" db="EMBL/GenBank/DDBJ databases">
        <authorList>
            <person name="Meier V. D."/>
        </authorList>
    </citation>
    <scope>NUCLEOTIDE SEQUENCE</scope>
    <source>
        <strain evidence="2">AVDCRST_MAG42</strain>
    </source>
</reference>
<accession>A0A6J4HEG6</accession>
<keyword evidence="1" id="KW-0472">Membrane</keyword>
<evidence type="ECO:0000256" key="1">
    <source>
        <dbReference type="SAM" id="Phobius"/>
    </source>
</evidence>
<feature type="transmembrane region" description="Helical" evidence="1">
    <location>
        <begin position="29"/>
        <end position="53"/>
    </location>
</feature>
<feature type="transmembrane region" description="Helical" evidence="1">
    <location>
        <begin position="222"/>
        <end position="244"/>
    </location>
</feature>
<protein>
    <submittedName>
        <fullName evidence="2">Uncharacterized protein</fullName>
    </submittedName>
</protein>
<dbReference type="EMBL" id="CADCTA010000037">
    <property type="protein sequence ID" value="CAA9220931.1"/>
    <property type="molecule type" value="Genomic_DNA"/>
</dbReference>
<proteinExistence type="predicted"/>
<keyword evidence="1" id="KW-0812">Transmembrane</keyword>
<gene>
    <name evidence="2" type="ORF">AVDCRST_MAG42-576</name>
</gene>
<feature type="transmembrane region" description="Helical" evidence="1">
    <location>
        <begin position="65"/>
        <end position="82"/>
    </location>
</feature>
<feature type="transmembrane region" description="Helical" evidence="1">
    <location>
        <begin position="194"/>
        <end position="216"/>
    </location>
</feature>
<dbReference type="AlphaFoldDB" id="A0A6J4HEG6"/>